<dbReference type="Proteomes" id="UP000594042">
    <property type="component" value="Chromosome"/>
</dbReference>
<dbReference type="AlphaFoldDB" id="A0A7G1HUE1"/>
<dbReference type="InterPro" id="IPR021440">
    <property type="entry name" value="DUF3089"/>
</dbReference>
<dbReference type="RefSeq" id="WP_021931260.1">
    <property type="nucleotide sequence ID" value="NZ_AP023322.1"/>
</dbReference>
<evidence type="ECO:0000313" key="3">
    <source>
        <dbReference type="Proteomes" id="UP000594042"/>
    </source>
</evidence>
<organism evidence="2 3">
    <name type="scientific">Coprobacter secundus subsp. similis</name>
    <dbReference type="NCBI Taxonomy" id="2751153"/>
    <lineage>
        <taxon>Bacteria</taxon>
        <taxon>Pseudomonadati</taxon>
        <taxon>Bacteroidota</taxon>
        <taxon>Bacteroidia</taxon>
        <taxon>Bacteroidales</taxon>
        <taxon>Barnesiellaceae</taxon>
        <taxon>Coprobacter</taxon>
    </lineage>
</organism>
<evidence type="ECO:0008006" key="4">
    <source>
        <dbReference type="Google" id="ProtNLM"/>
    </source>
</evidence>
<protein>
    <recommendedName>
        <fullName evidence="4">DUF3089 domain-containing protein</fullName>
    </recommendedName>
</protein>
<proteinExistence type="predicted"/>
<feature type="signal peptide" evidence="1">
    <location>
        <begin position="1"/>
        <end position="28"/>
    </location>
</feature>
<feature type="chain" id="PRO_5028801926" description="DUF3089 domain-containing protein" evidence="1">
    <location>
        <begin position="29"/>
        <end position="321"/>
    </location>
</feature>
<name>A0A7G1HUE1_9BACT</name>
<dbReference type="KEGG" id="copr:Cop2CBH44_07350"/>
<accession>A0A7G1HUE1</accession>
<reference evidence="3" key="1">
    <citation type="submission" date="2020-07" db="EMBL/GenBank/DDBJ databases">
        <title>Complete genome sequencing of Coprobacter sp. strain 2CBH44.</title>
        <authorList>
            <person name="Sakamoto M."/>
            <person name="Murakami T."/>
            <person name="Mori H."/>
        </authorList>
    </citation>
    <scope>NUCLEOTIDE SEQUENCE [LARGE SCALE GENOMIC DNA]</scope>
    <source>
        <strain evidence="3">2CBH44</strain>
    </source>
</reference>
<dbReference type="EMBL" id="AP023322">
    <property type="protein sequence ID" value="BCI62382.1"/>
    <property type="molecule type" value="Genomic_DNA"/>
</dbReference>
<gene>
    <name evidence="2" type="ORF">Cop2CBH44_07350</name>
</gene>
<sequence>MKQKRAFKIIVFCLACVSWTNMSNIAGAQVKDRLPEEPDYASADSWYQTIYNGSKVDVFYIAPTCVWDWYDASGNIMHYADVHCEKQRNALLPSLKLAQDIFAKTNNFYAPYYRQITLESWMNGDSIIEHRFAYAMKDIKNAFYHYLTLMNYKRPFILAGFSQGAKAVVELIKTLPDSVCSQLVAAYVIGYKITPKELLQYPALKAARDSMDTGVIICYNSVSSVEALCTALSPNGICINPTNWRTDTISGQLNDSVSVKIDTLHHVLLVEGLDKQKYFLPSLSKLFKPGNFHLQELLFYQTQLEQNVSLRIKNYLQISNK</sequence>
<keyword evidence="1" id="KW-0732">Signal</keyword>
<evidence type="ECO:0000256" key="1">
    <source>
        <dbReference type="SAM" id="SignalP"/>
    </source>
</evidence>
<dbReference type="SUPFAM" id="SSF53474">
    <property type="entry name" value="alpha/beta-Hydrolases"/>
    <property type="match status" value="1"/>
</dbReference>
<evidence type="ECO:0000313" key="2">
    <source>
        <dbReference type="EMBL" id="BCI62382.1"/>
    </source>
</evidence>
<dbReference type="InterPro" id="IPR029058">
    <property type="entry name" value="AB_hydrolase_fold"/>
</dbReference>
<keyword evidence="3" id="KW-1185">Reference proteome</keyword>
<dbReference type="Pfam" id="PF11288">
    <property type="entry name" value="DUF3089"/>
    <property type="match status" value="1"/>
</dbReference>